<keyword evidence="1" id="KW-0812">Transmembrane</keyword>
<reference evidence="2" key="1">
    <citation type="journal article" date="2019" name="bioRxiv">
        <title>The Genome of the Zebra Mussel, Dreissena polymorpha: A Resource for Invasive Species Research.</title>
        <authorList>
            <person name="McCartney M.A."/>
            <person name="Auch B."/>
            <person name="Kono T."/>
            <person name="Mallez S."/>
            <person name="Zhang Y."/>
            <person name="Obille A."/>
            <person name="Becker A."/>
            <person name="Abrahante J.E."/>
            <person name="Garbe J."/>
            <person name="Badalamenti J.P."/>
            <person name="Herman A."/>
            <person name="Mangelson H."/>
            <person name="Liachko I."/>
            <person name="Sullivan S."/>
            <person name="Sone E.D."/>
            <person name="Koren S."/>
            <person name="Silverstein K.A.T."/>
            <person name="Beckman K.B."/>
            <person name="Gohl D.M."/>
        </authorList>
    </citation>
    <scope>NUCLEOTIDE SEQUENCE</scope>
    <source>
        <strain evidence="2">Duluth1</strain>
        <tissue evidence="2">Whole animal</tissue>
    </source>
</reference>
<sequence>MQNPEFSLEGHEQQCKSIGLSRCPNKKKAFSKPVYSVVDGFVAGSMFITYDLPSLLVRLQIEPKTYSISEFVESVFTEIYTHAWIPLFPYNFSLTYDGSEICANGMHGHAFIRFNTELCTTFGTWCDVNLEGASPEKQDHALTRIKNALLKRKMNDLSVAKYIKEYDLGLEIIPSKSKELRDTITQIEQEMSEIRLKIDDKFDFDYDQSDEDYSDEDNFDEDYSDDNLDEKQSAENVPIIDFSDFFFKNTKVLSVTNKPIVDPIVSQKVHDIQNANTFVSQKFYDIQTSTNNPKNKISPPVKKNTVVNQTSHKIQNALNKPKLNVSLPVKNDNILNQKFQNMQDAINKHKMGIKHNKQTVAEVSTYGLQNCYCLTCNRSTTIGKVHNNRCYFINLDSSFKISSNTHFSPFREYTLLIINERNHALRAMLSQIVKQVSNEVILAKKASSYRLTVFSTKDGTAVDKICMSLYRNTYQIENCTESTNAVLIARNGHFIRVPHIQLANFTYCDIGAVKANDGKCFRIDENCSHSSIASVYDLDNTVVSYLVSITQNTAHNMSEAKFQIKNIDDSSVTSEHFIVYNKRTNSGQECTYVDMRSKTISIEKCKHSPTICEVLLGKSTLNDEPGLRKLTFWETVAVCVGGFIVLVIAAICFIIVLHSIARHNETVVKS</sequence>
<reference evidence="2" key="2">
    <citation type="submission" date="2020-11" db="EMBL/GenBank/DDBJ databases">
        <authorList>
            <person name="McCartney M.A."/>
            <person name="Auch B."/>
            <person name="Kono T."/>
            <person name="Mallez S."/>
            <person name="Becker A."/>
            <person name="Gohl D.M."/>
            <person name="Silverstein K.A.T."/>
            <person name="Koren S."/>
            <person name="Bechman K.B."/>
            <person name="Herman A."/>
            <person name="Abrahante J.E."/>
            <person name="Garbe J."/>
        </authorList>
    </citation>
    <scope>NUCLEOTIDE SEQUENCE</scope>
    <source>
        <strain evidence="2">Duluth1</strain>
        <tissue evidence="2">Whole animal</tissue>
    </source>
</reference>
<gene>
    <name evidence="2" type="ORF">DPMN_190747</name>
</gene>
<dbReference type="AlphaFoldDB" id="A0A9D3XZK5"/>
<evidence type="ECO:0000313" key="3">
    <source>
        <dbReference type="Proteomes" id="UP000828390"/>
    </source>
</evidence>
<keyword evidence="3" id="KW-1185">Reference proteome</keyword>
<evidence type="ECO:0000256" key="1">
    <source>
        <dbReference type="SAM" id="Phobius"/>
    </source>
</evidence>
<organism evidence="2 3">
    <name type="scientific">Dreissena polymorpha</name>
    <name type="common">Zebra mussel</name>
    <name type="synonym">Mytilus polymorpha</name>
    <dbReference type="NCBI Taxonomy" id="45954"/>
    <lineage>
        <taxon>Eukaryota</taxon>
        <taxon>Metazoa</taxon>
        <taxon>Spiralia</taxon>
        <taxon>Lophotrochozoa</taxon>
        <taxon>Mollusca</taxon>
        <taxon>Bivalvia</taxon>
        <taxon>Autobranchia</taxon>
        <taxon>Heteroconchia</taxon>
        <taxon>Euheterodonta</taxon>
        <taxon>Imparidentia</taxon>
        <taxon>Neoheterodontei</taxon>
        <taxon>Myida</taxon>
        <taxon>Dreissenoidea</taxon>
        <taxon>Dreissenidae</taxon>
        <taxon>Dreissena</taxon>
    </lineage>
</organism>
<dbReference type="EMBL" id="JAIWYP010000076">
    <property type="protein sequence ID" value="KAH3690163.1"/>
    <property type="molecule type" value="Genomic_DNA"/>
</dbReference>
<name>A0A9D3XZK5_DREPO</name>
<keyword evidence="1" id="KW-1133">Transmembrane helix</keyword>
<keyword evidence="1" id="KW-0472">Membrane</keyword>
<feature type="transmembrane region" description="Helical" evidence="1">
    <location>
        <begin position="632"/>
        <end position="657"/>
    </location>
</feature>
<proteinExistence type="predicted"/>
<accession>A0A9D3XZK5</accession>
<evidence type="ECO:0000313" key="2">
    <source>
        <dbReference type="EMBL" id="KAH3690163.1"/>
    </source>
</evidence>
<comment type="caution">
    <text evidence="2">The sequence shown here is derived from an EMBL/GenBank/DDBJ whole genome shotgun (WGS) entry which is preliminary data.</text>
</comment>
<protein>
    <submittedName>
        <fullName evidence="2">Uncharacterized protein</fullName>
    </submittedName>
</protein>
<dbReference type="Proteomes" id="UP000828390">
    <property type="component" value="Unassembled WGS sequence"/>
</dbReference>